<dbReference type="RefSeq" id="XP_016240369.1">
    <property type="nucleotide sequence ID" value="XM_016375093.1"/>
</dbReference>
<protein>
    <submittedName>
        <fullName evidence="2">Uncharacterized protein</fullName>
    </submittedName>
</protein>
<name>A0A0D2BMJ2_9EURO</name>
<keyword evidence="1" id="KW-1133">Transmembrane helix</keyword>
<evidence type="ECO:0000256" key="1">
    <source>
        <dbReference type="SAM" id="Phobius"/>
    </source>
</evidence>
<dbReference type="OrthoDB" id="4120262at2759"/>
<proteinExistence type="predicted"/>
<dbReference type="Proteomes" id="UP000053328">
    <property type="component" value="Unassembled WGS sequence"/>
</dbReference>
<accession>A0A0D2BMJ2</accession>
<sequence length="106" mass="11444">MPPMRLPVTTLGQTVRTFASHSARRTLAHRLPGLHGPSARILAKTARPHHMPASSFPMVVRDGLSYSALGALTSAGAFLIYCAQYLLVPVFFAPLPIPSRGVDRPK</sequence>
<organism evidence="2 3">
    <name type="scientific">Exophiala spinifera</name>
    <dbReference type="NCBI Taxonomy" id="91928"/>
    <lineage>
        <taxon>Eukaryota</taxon>
        <taxon>Fungi</taxon>
        <taxon>Dikarya</taxon>
        <taxon>Ascomycota</taxon>
        <taxon>Pezizomycotina</taxon>
        <taxon>Eurotiomycetes</taxon>
        <taxon>Chaetothyriomycetidae</taxon>
        <taxon>Chaetothyriales</taxon>
        <taxon>Herpotrichiellaceae</taxon>
        <taxon>Exophiala</taxon>
    </lineage>
</organism>
<reference evidence="2 3" key="1">
    <citation type="submission" date="2015-01" db="EMBL/GenBank/DDBJ databases">
        <title>The Genome Sequence of Exophiala spinifera CBS89968.</title>
        <authorList>
            <consortium name="The Broad Institute Genomics Platform"/>
            <person name="Cuomo C."/>
            <person name="de Hoog S."/>
            <person name="Gorbushina A."/>
            <person name="Stielow B."/>
            <person name="Teixiera M."/>
            <person name="Abouelleil A."/>
            <person name="Chapman S.B."/>
            <person name="Priest M."/>
            <person name="Young S.K."/>
            <person name="Wortman J."/>
            <person name="Nusbaum C."/>
            <person name="Birren B."/>
        </authorList>
    </citation>
    <scope>NUCLEOTIDE SEQUENCE [LARGE SCALE GENOMIC DNA]</scope>
    <source>
        <strain evidence="2 3">CBS 89968</strain>
    </source>
</reference>
<keyword evidence="3" id="KW-1185">Reference proteome</keyword>
<feature type="transmembrane region" description="Helical" evidence="1">
    <location>
        <begin position="64"/>
        <end position="97"/>
    </location>
</feature>
<dbReference type="VEuPathDB" id="FungiDB:PV08_00728"/>
<keyword evidence="1" id="KW-0812">Transmembrane</keyword>
<keyword evidence="1" id="KW-0472">Membrane</keyword>
<dbReference type="EMBL" id="KN847492">
    <property type="protein sequence ID" value="KIW20153.1"/>
    <property type="molecule type" value="Genomic_DNA"/>
</dbReference>
<evidence type="ECO:0000313" key="3">
    <source>
        <dbReference type="Proteomes" id="UP000053328"/>
    </source>
</evidence>
<evidence type="ECO:0000313" key="2">
    <source>
        <dbReference type="EMBL" id="KIW20153.1"/>
    </source>
</evidence>
<dbReference type="GeneID" id="27327811"/>
<dbReference type="HOGENOM" id="CLU_176431_0_0_1"/>
<gene>
    <name evidence="2" type="ORF">PV08_00728</name>
</gene>
<dbReference type="AlphaFoldDB" id="A0A0D2BMJ2"/>